<name>A0A3N4K492_9PEZI</name>
<proteinExistence type="predicted"/>
<dbReference type="Proteomes" id="UP000276215">
    <property type="component" value="Unassembled WGS sequence"/>
</dbReference>
<keyword evidence="2" id="KW-1185">Reference proteome</keyword>
<reference evidence="1 2" key="1">
    <citation type="journal article" date="2018" name="Nat. Ecol. Evol.">
        <title>Pezizomycetes genomes reveal the molecular basis of ectomycorrhizal truffle lifestyle.</title>
        <authorList>
            <person name="Murat C."/>
            <person name="Payen T."/>
            <person name="Noel B."/>
            <person name="Kuo A."/>
            <person name="Morin E."/>
            <person name="Chen J."/>
            <person name="Kohler A."/>
            <person name="Krizsan K."/>
            <person name="Balestrini R."/>
            <person name="Da Silva C."/>
            <person name="Montanini B."/>
            <person name="Hainaut M."/>
            <person name="Levati E."/>
            <person name="Barry K.W."/>
            <person name="Belfiori B."/>
            <person name="Cichocki N."/>
            <person name="Clum A."/>
            <person name="Dockter R.B."/>
            <person name="Fauchery L."/>
            <person name="Guy J."/>
            <person name="Iotti M."/>
            <person name="Le Tacon F."/>
            <person name="Lindquist E.A."/>
            <person name="Lipzen A."/>
            <person name="Malagnac F."/>
            <person name="Mello A."/>
            <person name="Molinier V."/>
            <person name="Miyauchi S."/>
            <person name="Poulain J."/>
            <person name="Riccioni C."/>
            <person name="Rubini A."/>
            <person name="Sitrit Y."/>
            <person name="Splivallo R."/>
            <person name="Traeger S."/>
            <person name="Wang M."/>
            <person name="Zifcakova L."/>
            <person name="Wipf D."/>
            <person name="Zambonelli A."/>
            <person name="Paolocci F."/>
            <person name="Nowrousian M."/>
            <person name="Ottonello S."/>
            <person name="Baldrian P."/>
            <person name="Spatafora J.W."/>
            <person name="Henrissat B."/>
            <person name="Nagy L.G."/>
            <person name="Aury J.M."/>
            <person name="Wincker P."/>
            <person name="Grigoriev I.V."/>
            <person name="Bonfante P."/>
            <person name="Martin F.M."/>
        </authorList>
    </citation>
    <scope>NUCLEOTIDE SEQUENCE [LARGE SCALE GENOMIC DNA]</scope>
    <source>
        <strain evidence="1 2">120613-1</strain>
    </source>
</reference>
<evidence type="ECO:0000313" key="2">
    <source>
        <dbReference type="Proteomes" id="UP000276215"/>
    </source>
</evidence>
<protein>
    <submittedName>
        <fullName evidence="1">Uncharacterized protein</fullName>
    </submittedName>
</protein>
<gene>
    <name evidence="1" type="ORF">L873DRAFT_1797739</name>
</gene>
<accession>A0A3N4K492</accession>
<dbReference type="EMBL" id="ML120353">
    <property type="protein sequence ID" value="RPB05396.1"/>
    <property type="molecule type" value="Genomic_DNA"/>
</dbReference>
<dbReference type="AlphaFoldDB" id="A0A3N4K492"/>
<organism evidence="1 2">
    <name type="scientific">Choiromyces venosus 120613-1</name>
    <dbReference type="NCBI Taxonomy" id="1336337"/>
    <lineage>
        <taxon>Eukaryota</taxon>
        <taxon>Fungi</taxon>
        <taxon>Dikarya</taxon>
        <taxon>Ascomycota</taxon>
        <taxon>Pezizomycotina</taxon>
        <taxon>Pezizomycetes</taxon>
        <taxon>Pezizales</taxon>
        <taxon>Tuberaceae</taxon>
        <taxon>Choiromyces</taxon>
    </lineage>
</organism>
<sequence length="78" mass="9196">MDRIQSEYYIDERFGLKDTPDSEAEGDLMDFYDNGGDEDEGFGDDEEFNDDIDEGWTREPGTWDDDDGFFRYDDKHFA</sequence>
<evidence type="ECO:0000313" key="1">
    <source>
        <dbReference type="EMBL" id="RPB05396.1"/>
    </source>
</evidence>